<keyword evidence="3" id="KW-1185">Reference proteome</keyword>
<comment type="caution">
    <text evidence="2">The sequence shown here is derived from an EMBL/GenBank/DDBJ whole genome shotgun (WGS) entry which is preliminary data.</text>
</comment>
<gene>
    <name evidence="2" type="ORF">LEQ_1420</name>
</gene>
<dbReference type="Proteomes" id="UP000018559">
    <property type="component" value="Unassembled WGS sequence"/>
</dbReference>
<dbReference type="AlphaFoldDB" id="V7I0T8"/>
<feature type="coiled-coil region" evidence="1">
    <location>
        <begin position="63"/>
        <end position="94"/>
    </location>
</feature>
<dbReference type="RefSeq" id="WP_023858706.1">
    <property type="nucleotide sequence ID" value="NZ_AWWH01000012.1"/>
</dbReference>
<sequence>MFNSEYRKEAEDRLKGKVDTYNQTLDSVKVSIEYLYDMRESSNRSIELAMDVLNSYRNVPETLKIQLERIELLYQNYTNLKQEAEEQYKKDYAQVGGTVAAGALAGAGVTALAPSVAMAFATTFGTASTGTAISALTGAAATNAALAWLGGGAVAAGGGGMIAGEALLGLAGPIGWVIGGAALVGGGLLANSKNKEAAETANKRAAKVEREIKKLVNKDYEIRNQAELTRADSDGLLELVFDEDYSSWPEDFQELSNEQKYKLGTLRNATLAAAENINTILDKNGKFKKVSLG</sequence>
<dbReference type="PATRIC" id="fig|1392007.3.peg.91"/>
<reference evidence="2 3" key="1">
    <citation type="journal article" date="2014" name="Genome Announc.">
        <title>The Genome of the Predominant Equine Lactobacillus Species, Lactobacillus equi, Is Reflective of Its Lifestyle Adaptations to an Herbivorous Host.</title>
        <authorList>
            <person name="O'Donnell M.M."/>
            <person name="Harris H.M."/>
            <person name="O'Toole P.W."/>
            <person name="Ross R.P."/>
        </authorList>
    </citation>
    <scope>NUCLEOTIDE SEQUENCE [LARGE SCALE GENOMIC DNA]</scope>
    <source>
        <strain evidence="2 3">DPC 6820</strain>
    </source>
</reference>
<evidence type="ECO:0000313" key="2">
    <source>
        <dbReference type="EMBL" id="ETA75073.1"/>
    </source>
</evidence>
<organism evidence="2 3">
    <name type="scientific">Ligilactobacillus equi DPC 6820</name>
    <dbReference type="NCBI Taxonomy" id="1392007"/>
    <lineage>
        <taxon>Bacteria</taxon>
        <taxon>Bacillati</taxon>
        <taxon>Bacillota</taxon>
        <taxon>Bacilli</taxon>
        <taxon>Lactobacillales</taxon>
        <taxon>Lactobacillaceae</taxon>
        <taxon>Ligilactobacillus</taxon>
    </lineage>
</organism>
<evidence type="ECO:0000256" key="1">
    <source>
        <dbReference type="SAM" id="Coils"/>
    </source>
</evidence>
<feature type="coiled-coil region" evidence="1">
    <location>
        <begin position="191"/>
        <end position="218"/>
    </location>
</feature>
<proteinExistence type="predicted"/>
<dbReference type="EMBL" id="AWWH01000012">
    <property type="protein sequence ID" value="ETA75073.1"/>
    <property type="molecule type" value="Genomic_DNA"/>
</dbReference>
<keyword evidence="1" id="KW-0175">Coiled coil</keyword>
<accession>V7I0T8</accession>
<evidence type="ECO:0000313" key="3">
    <source>
        <dbReference type="Proteomes" id="UP000018559"/>
    </source>
</evidence>
<name>V7I0T8_9LACO</name>
<protein>
    <submittedName>
        <fullName evidence="2">Uncharacterized protein</fullName>
    </submittedName>
</protein>